<accession>A0ABX1JIT1</accession>
<dbReference type="Pfam" id="PF14011">
    <property type="entry name" value="ESX-1_EspG"/>
    <property type="match status" value="1"/>
</dbReference>
<reference evidence="6 7" key="1">
    <citation type="submission" date="2020-04" db="EMBL/GenBank/DDBJ databases">
        <title>Novel species.</title>
        <authorList>
            <person name="Teo W.F.A."/>
            <person name="Lipun K."/>
            <person name="Srisuk N."/>
            <person name="Duangmal K."/>
        </authorList>
    </citation>
    <scope>NUCLEOTIDE SEQUENCE [LARGE SCALE GENOMIC DNA]</scope>
    <source>
        <strain evidence="6 7">K13G38</strain>
    </source>
</reference>
<dbReference type="RefSeq" id="WP_168522083.1">
    <property type="nucleotide sequence ID" value="NZ_JAAXLS010000054.1"/>
</dbReference>
<evidence type="ECO:0000256" key="1">
    <source>
        <dbReference type="ARBA" id="ARBA00004496"/>
    </source>
</evidence>
<evidence type="ECO:0000256" key="3">
    <source>
        <dbReference type="ARBA" id="ARBA00022490"/>
    </source>
</evidence>
<evidence type="ECO:0000256" key="2">
    <source>
        <dbReference type="ARBA" id="ARBA00006411"/>
    </source>
</evidence>
<keyword evidence="7" id="KW-1185">Reference proteome</keyword>
<keyword evidence="3" id="KW-0963">Cytoplasm</keyword>
<gene>
    <name evidence="6" type="ORF">HFP15_36385</name>
</gene>
<evidence type="ECO:0000256" key="5">
    <source>
        <dbReference type="SAM" id="MobiDB-lite"/>
    </source>
</evidence>
<comment type="subcellular location">
    <subcellularLocation>
        <location evidence="1">Cytoplasm</location>
    </subcellularLocation>
</comment>
<proteinExistence type="inferred from homology"/>
<dbReference type="EMBL" id="JAAXLS010000054">
    <property type="protein sequence ID" value="NKQ58345.1"/>
    <property type="molecule type" value="Genomic_DNA"/>
</dbReference>
<protein>
    <submittedName>
        <fullName evidence="6">ESX secretion-associated protein EspG</fullName>
    </submittedName>
</protein>
<evidence type="ECO:0000313" key="7">
    <source>
        <dbReference type="Proteomes" id="UP000715441"/>
    </source>
</evidence>
<keyword evidence="4" id="KW-0143">Chaperone</keyword>
<comment type="similarity">
    <text evidence="2">Belongs to the EspG family.</text>
</comment>
<dbReference type="Proteomes" id="UP000715441">
    <property type="component" value="Unassembled WGS sequence"/>
</dbReference>
<feature type="region of interest" description="Disordered" evidence="5">
    <location>
        <begin position="159"/>
        <end position="182"/>
    </location>
</feature>
<dbReference type="InterPro" id="IPR025734">
    <property type="entry name" value="EspG"/>
</dbReference>
<organism evidence="6 7">
    <name type="scientific">Amycolatopsis acididurans</name>
    <dbReference type="NCBI Taxonomy" id="2724524"/>
    <lineage>
        <taxon>Bacteria</taxon>
        <taxon>Bacillati</taxon>
        <taxon>Actinomycetota</taxon>
        <taxon>Actinomycetes</taxon>
        <taxon>Pseudonocardiales</taxon>
        <taxon>Pseudonocardiaceae</taxon>
        <taxon>Amycolatopsis</taxon>
    </lineage>
</organism>
<evidence type="ECO:0000313" key="6">
    <source>
        <dbReference type="EMBL" id="NKQ58345.1"/>
    </source>
</evidence>
<comment type="caution">
    <text evidence="6">The sequence shown here is derived from an EMBL/GenBank/DDBJ whole genome shotgun (WGS) entry which is preliminary data.</text>
</comment>
<name>A0ABX1JIT1_9PSEU</name>
<sequence length="276" mass="29977">MTGGQEFFTPLTFDFLWESAGLGELPYPLRVRSHGTTMDERSALRHRADQELRARGLRDQYGRLEPHVEDWFALLARPALSIDALHIPEFQQPPVAILAATDGRTGVLAIQDNDGVWIRPAHADGLAAEVVDLLPAGKRGSEASITLPVEEALRIPPNRVSVMSGGGEPDGKSRRRTSLSDRIADPREAYARLAGQPRLRGGQLAANSRNELGGRSRSPVLAWFDTASGRYLSLSRAGTDGREWVTVSPADAKTLRSRLGEMVAAVADRTAGNQQA</sequence>
<evidence type="ECO:0000256" key="4">
    <source>
        <dbReference type="ARBA" id="ARBA00023186"/>
    </source>
</evidence>